<reference evidence="4" key="1">
    <citation type="journal article" date="2019" name="Int. J. Syst. Evol. Microbiol.">
        <title>The Global Catalogue of Microorganisms (GCM) 10K type strain sequencing project: providing services to taxonomists for standard genome sequencing and annotation.</title>
        <authorList>
            <consortium name="The Broad Institute Genomics Platform"/>
            <consortium name="The Broad Institute Genome Sequencing Center for Infectious Disease"/>
            <person name="Wu L."/>
            <person name="Ma J."/>
        </authorList>
    </citation>
    <scope>NUCLEOTIDE SEQUENCE [LARGE SCALE GENOMIC DNA]</scope>
    <source>
        <strain evidence="4">KCTC 52640</strain>
    </source>
</reference>
<feature type="compositionally biased region" description="Low complexity" evidence="1">
    <location>
        <begin position="183"/>
        <end position="201"/>
    </location>
</feature>
<protein>
    <submittedName>
        <fullName evidence="3">Uncharacterized protein</fullName>
    </submittedName>
</protein>
<dbReference type="Proteomes" id="UP001595462">
    <property type="component" value="Unassembled WGS sequence"/>
</dbReference>
<evidence type="ECO:0000256" key="1">
    <source>
        <dbReference type="SAM" id="MobiDB-lite"/>
    </source>
</evidence>
<keyword evidence="2" id="KW-0472">Membrane</keyword>
<keyword evidence="2" id="KW-0812">Transmembrane</keyword>
<evidence type="ECO:0000256" key="2">
    <source>
        <dbReference type="SAM" id="Phobius"/>
    </source>
</evidence>
<sequence>MRYHHDRADLRGAAVLAFVGGLVLLGIGLPIVHSMVPEPAALGITAAAVAAWLLTWGTYGYRAWAARGREDVIRFDDAGFESQLFGRIAFADVRTHSIGRDARLFYWEVAAPSLTLRLADRRRLRFHLDGRHYRQDLLDYVAFIEAARAGLQGEKQAAQVPTLPGQAALFSETMAEPTPDRPAGPSHSAAEASPSQAEPSPKTTHHVRRNRRAPADEPGTRRERRASAASTMSRANRNADRRFREQMVKHSKWAALAMVLLPLTYGIRACDSGPIKSMIAPNPFESMKEDAPKALERSTSLLQTAVAEQGPVYMWGPAGVDRQFKPILAPNVNARHIGIDMLDTMNTAGSIIDFLVGGEAEGYRMGLQHDDTATLSSYSQISLRPVDGERTLSFFLLPPPEASNTERTGKLPQVHWRIRYRQVDDIPDKLDEFNGQLPMPIITRWLKMTPRPSLVVTASHYQGMTDDAFRAAVDAVKQDFQRRGIDTAEFEIQRFADGTVENAGPDRHPESQARGNTAATGTSNRRHGSDVAQ</sequence>
<accession>A0ABV7EMQ0</accession>
<evidence type="ECO:0000313" key="3">
    <source>
        <dbReference type="EMBL" id="MFC3103166.1"/>
    </source>
</evidence>
<name>A0ABV7EMQ0_9GAMM</name>
<feature type="transmembrane region" description="Helical" evidence="2">
    <location>
        <begin position="12"/>
        <end position="33"/>
    </location>
</feature>
<dbReference type="EMBL" id="JBHRSS010000003">
    <property type="protein sequence ID" value="MFC3103166.1"/>
    <property type="molecule type" value="Genomic_DNA"/>
</dbReference>
<feature type="transmembrane region" description="Helical" evidence="2">
    <location>
        <begin position="39"/>
        <end position="59"/>
    </location>
</feature>
<feature type="compositionally biased region" description="Basic residues" evidence="1">
    <location>
        <begin position="203"/>
        <end position="212"/>
    </location>
</feature>
<proteinExistence type="predicted"/>
<feature type="compositionally biased region" description="Low complexity" evidence="1">
    <location>
        <begin position="227"/>
        <end position="236"/>
    </location>
</feature>
<organism evidence="3 4">
    <name type="scientific">Salinisphaera aquimarina</name>
    <dbReference type="NCBI Taxonomy" id="2094031"/>
    <lineage>
        <taxon>Bacteria</taxon>
        <taxon>Pseudomonadati</taxon>
        <taxon>Pseudomonadota</taxon>
        <taxon>Gammaproteobacteria</taxon>
        <taxon>Salinisphaerales</taxon>
        <taxon>Salinisphaeraceae</taxon>
        <taxon>Salinisphaera</taxon>
    </lineage>
</organism>
<keyword evidence="2" id="KW-1133">Transmembrane helix</keyword>
<feature type="region of interest" description="Disordered" evidence="1">
    <location>
        <begin position="174"/>
        <end position="242"/>
    </location>
</feature>
<feature type="region of interest" description="Disordered" evidence="1">
    <location>
        <begin position="496"/>
        <end position="533"/>
    </location>
</feature>
<dbReference type="RefSeq" id="WP_380686933.1">
    <property type="nucleotide sequence ID" value="NZ_JBHRSS010000003.1"/>
</dbReference>
<evidence type="ECO:0000313" key="4">
    <source>
        <dbReference type="Proteomes" id="UP001595462"/>
    </source>
</evidence>
<comment type="caution">
    <text evidence="3">The sequence shown here is derived from an EMBL/GenBank/DDBJ whole genome shotgun (WGS) entry which is preliminary data.</text>
</comment>
<keyword evidence="4" id="KW-1185">Reference proteome</keyword>
<gene>
    <name evidence="3" type="ORF">ACFOSU_04600</name>
</gene>
<feature type="compositionally biased region" description="Polar residues" evidence="1">
    <location>
        <begin position="513"/>
        <end position="523"/>
    </location>
</feature>